<name>A0A1F7KAH3_9BACT</name>
<evidence type="ECO:0000313" key="3">
    <source>
        <dbReference type="Proteomes" id="UP000178450"/>
    </source>
</evidence>
<dbReference type="Proteomes" id="UP000178450">
    <property type="component" value="Unassembled WGS sequence"/>
</dbReference>
<proteinExistence type="predicted"/>
<dbReference type="EMBL" id="MGBG01000013">
    <property type="protein sequence ID" value="OGK64843.1"/>
    <property type="molecule type" value="Genomic_DNA"/>
</dbReference>
<dbReference type="SUPFAM" id="SSF52266">
    <property type="entry name" value="SGNH hydrolase"/>
    <property type="match status" value="1"/>
</dbReference>
<evidence type="ECO:0008006" key="4">
    <source>
        <dbReference type="Google" id="ProtNLM"/>
    </source>
</evidence>
<keyword evidence="1" id="KW-0472">Membrane</keyword>
<gene>
    <name evidence="2" type="ORF">A2209_04035</name>
</gene>
<sequence length="359" mass="41873">MLNNTRSKHYRKLLQGFLIIVLFDLFLLEILVRIIVSLKPVSLSYSVDLDWKSQIVGESLINRQSPYILAMGSSITNQNLNPELLQYELQKVNPELAVFNLAHSGGTVESNLYLLKKVLATSSKPLLIIYDYPVPWQFNGGYLSKPDSTLNHFYNYYTGRCLSSIKRDFSTRLECGVKKYSYLYRHWHDLPVILSKFPKLIFKPETNILFTDSGNISRNGWIPRYIHLSQNAFDSYYSPRGINFNQREKGIKYLFSDFSFDSSHFEKLVKFTQAQQIPILIVWYPEHPLSLDYFKKYQVKRSLFNEYLTELEKKDQVDSLNLSDSLNSQRYYSDPDHLNTLGANKFTLTIAQYLIQSVL</sequence>
<feature type="transmembrane region" description="Helical" evidence="1">
    <location>
        <begin position="12"/>
        <end position="36"/>
    </location>
</feature>
<evidence type="ECO:0000256" key="1">
    <source>
        <dbReference type="SAM" id="Phobius"/>
    </source>
</evidence>
<reference evidence="2 3" key="1">
    <citation type="journal article" date="2016" name="Nat. Commun.">
        <title>Thousands of microbial genomes shed light on interconnected biogeochemical processes in an aquifer system.</title>
        <authorList>
            <person name="Anantharaman K."/>
            <person name="Brown C.T."/>
            <person name="Hug L.A."/>
            <person name="Sharon I."/>
            <person name="Castelle C.J."/>
            <person name="Probst A.J."/>
            <person name="Thomas B.C."/>
            <person name="Singh A."/>
            <person name="Wilkins M.J."/>
            <person name="Karaoz U."/>
            <person name="Brodie E.L."/>
            <person name="Williams K.H."/>
            <person name="Hubbard S.S."/>
            <person name="Banfield J.F."/>
        </authorList>
    </citation>
    <scope>NUCLEOTIDE SEQUENCE [LARGE SCALE GENOMIC DNA]</scope>
</reference>
<organism evidence="2 3">
    <name type="scientific">Candidatus Roizmanbacteria bacterium RIFOXYA1_FULL_41_12</name>
    <dbReference type="NCBI Taxonomy" id="1802082"/>
    <lineage>
        <taxon>Bacteria</taxon>
        <taxon>Candidatus Roizmaniibacteriota</taxon>
    </lineage>
</organism>
<dbReference type="AlphaFoldDB" id="A0A1F7KAH3"/>
<accession>A0A1F7KAH3</accession>
<keyword evidence="1" id="KW-0812">Transmembrane</keyword>
<comment type="caution">
    <text evidence="2">The sequence shown here is derived from an EMBL/GenBank/DDBJ whole genome shotgun (WGS) entry which is preliminary data.</text>
</comment>
<evidence type="ECO:0000313" key="2">
    <source>
        <dbReference type="EMBL" id="OGK64843.1"/>
    </source>
</evidence>
<protein>
    <recommendedName>
        <fullName evidence="4">DUF1574 domain-containing protein</fullName>
    </recommendedName>
</protein>
<keyword evidence="1" id="KW-1133">Transmembrane helix</keyword>